<evidence type="ECO:0000313" key="5">
    <source>
        <dbReference type="Proteomes" id="UP001151760"/>
    </source>
</evidence>
<evidence type="ECO:0000313" key="4">
    <source>
        <dbReference type="EMBL" id="GJS93254.1"/>
    </source>
</evidence>
<keyword evidence="5" id="KW-1185">Reference proteome</keyword>
<evidence type="ECO:0000259" key="3">
    <source>
        <dbReference type="Pfam" id="PF24626"/>
    </source>
</evidence>
<dbReference type="InterPro" id="IPR056924">
    <property type="entry name" value="SH3_Tf2-1"/>
</dbReference>
<reference evidence="4" key="1">
    <citation type="journal article" date="2022" name="Int. J. Mol. Sci.">
        <title>Draft Genome of Tanacetum Coccineum: Genomic Comparison of Closely Related Tanacetum-Family Plants.</title>
        <authorList>
            <person name="Yamashiro T."/>
            <person name="Shiraishi A."/>
            <person name="Nakayama K."/>
            <person name="Satake H."/>
        </authorList>
    </citation>
    <scope>NUCLEOTIDE SEQUENCE</scope>
</reference>
<dbReference type="Pfam" id="PF10551">
    <property type="entry name" value="MULE"/>
    <property type="match status" value="1"/>
</dbReference>
<comment type="caution">
    <text evidence="4">The sequence shown here is derived from an EMBL/GenBank/DDBJ whole genome shotgun (WGS) entry which is preliminary data.</text>
</comment>
<dbReference type="Proteomes" id="UP001151760">
    <property type="component" value="Unassembled WGS sequence"/>
</dbReference>
<name>A0ABQ4ZSH3_9ASTR</name>
<evidence type="ECO:0000256" key="1">
    <source>
        <dbReference type="SAM" id="MobiDB-lite"/>
    </source>
</evidence>
<feature type="domain" description="MULE transposase" evidence="2">
    <location>
        <begin position="459"/>
        <end position="553"/>
    </location>
</feature>
<accession>A0ABQ4ZSH3</accession>
<dbReference type="PANTHER" id="PTHR31973:SF189">
    <property type="entry name" value="TRANSPOSASE, MUDR, PLANT, MULE TRANSPOSASE DOMAIN PROTEIN-RELATED"/>
    <property type="match status" value="1"/>
</dbReference>
<reference evidence="4" key="2">
    <citation type="submission" date="2022-01" db="EMBL/GenBank/DDBJ databases">
        <authorList>
            <person name="Yamashiro T."/>
            <person name="Shiraishi A."/>
            <person name="Satake H."/>
            <person name="Nakayama K."/>
        </authorList>
    </citation>
    <scope>NUCLEOTIDE SEQUENCE</scope>
</reference>
<feature type="region of interest" description="Disordered" evidence="1">
    <location>
        <begin position="748"/>
        <end position="778"/>
    </location>
</feature>
<sequence>MEILLNQLETRRQLKKTEGNFMFRTQPLSRTNQENIKEAMADSAWIESMQEELHQVRLGTSPTSNQQPRDLPKDTTLVRKSSPEVKMEILLEPTSNKLMGTVRFGKRGKLSPRYIGPFKILARVGLVAYTLELPEELKGIHSPFHVSNLKKCLAKGDIVVPMDEIQLDDKLHMIEEPVEVVDKEAAEEAVMASKPSDDDICVTSVLDKGKWIADKGKGMADKGKRIMVDDGKAGRKTAMTKNIGIVIGENVNPTTSEDDDTDSDLDMEQRFKGSADLEEMYKALSDSESEYSDKFVDYLSEGEDELISLRKRNKHEEYIDTLMHQLRGKGDGLTYPFTILENDQSNEKYLIHDDQTHWKMRKPKVGEKYVDVAQLKECLTYYSLANGYAKTKALNEGENTIQEHYAMIRSYGTEILDSNDGSTVNLGVTVNPDDKTYFDRFYCCFYGLKKGFQLGCRHVIALDGCFLKKPNVGEILTAVGRDGNNHVYPIAWAVVNVENKDSWSWFLELLGEDIDMPIGNGLTLISDQHKWLIEAVKDVMPLDEHIQYVRHIYGGFRKQYSGVKFMELFWATSKASYPQLFNKIMQKINRANPGAHEYLIKKDPKTWSRAFFRIGSNCEAIENGFSECFNSVLLLTGDICPNIQKRLELNKDKHRFWHVIPAEENLFEVRNGSEAFTADEHNRFCTCRMWKLADSSMYSTVLAPKPRTMSDRPMKHRIRAPHERQYPNRVSRAGVEMTCQNCFKKGHNKSSCTKPKVIPPKKQPPLRGRPKKNEANVESGGHATIDMDESMGVEADTSMCTVEVEDGTNLSSKGRGVDPTINVALMDGVSIECNERVRCANFVDFVSVRCKGSTSATPSRGRVVFNKGRATSVGLGVRRVTSEGTPVARTGSVGQTVGVRRGTSASTSFARGKGKGKG</sequence>
<dbReference type="Pfam" id="PF24626">
    <property type="entry name" value="SH3_Tf2-1"/>
    <property type="match status" value="1"/>
</dbReference>
<gene>
    <name evidence="4" type="ORF">Tco_0800222</name>
</gene>
<dbReference type="EMBL" id="BQNB010011644">
    <property type="protein sequence ID" value="GJS93254.1"/>
    <property type="molecule type" value="Genomic_DNA"/>
</dbReference>
<organism evidence="4 5">
    <name type="scientific">Tanacetum coccineum</name>
    <dbReference type="NCBI Taxonomy" id="301880"/>
    <lineage>
        <taxon>Eukaryota</taxon>
        <taxon>Viridiplantae</taxon>
        <taxon>Streptophyta</taxon>
        <taxon>Embryophyta</taxon>
        <taxon>Tracheophyta</taxon>
        <taxon>Spermatophyta</taxon>
        <taxon>Magnoliopsida</taxon>
        <taxon>eudicotyledons</taxon>
        <taxon>Gunneridae</taxon>
        <taxon>Pentapetalae</taxon>
        <taxon>asterids</taxon>
        <taxon>campanulids</taxon>
        <taxon>Asterales</taxon>
        <taxon>Asteraceae</taxon>
        <taxon>Asteroideae</taxon>
        <taxon>Anthemideae</taxon>
        <taxon>Anthemidinae</taxon>
        <taxon>Tanacetum</taxon>
    </lineage>
</organism>
<feature type="domain" description="Tf2-1-like SH3-like" evidence="3">
    <location>
        <begin position="100"/>
        <end position="152"/>
    </location>
</feature>
<evidence type="ECO:0000259" key="2">
    <source>
        <dbReference type="Pfam" id="PF10551"/>
    </source>
</evidence>
<proteinExistence type="predicted"/>
<dbReference type="PANTHER" id="PTHR31973">
    <property type="entry name" value="POLYPROTEIN, PUTATIVE-RELATED"/>
    <property type="match status" value="1"/>
</dbReference>
<dbReference type="InterPro" id="IPR018289">
    <property type="entry name" value="MULE_transposase_dom"/>
</dbReference>
<protein>
    <submittedName>
        <fullName evidence="4">Pentatricopeptide repeat-containing protein</fullName>
    </submittedName>
</protein>